<dbReference type="GO" id="GO:0032259">
    <property type="term" value="P:methylation"/>
    <property type="evidence" value="ECO:0007669"/>
    <property type="project" value="UniProtKB-KW"/>
</dbReference>
<evidence type="ECO:0000256" key="6">
    <source>
        <dbReference type="ARBA" id="ARBA00022679"/>
    </source>
</evidence>
<dbReference type="InterPro" id="IPR001214">
    <property type="entry name" value="SET_dom"/>
</dbReference>
<keyword evidence="9" id="KW-0804">Transcription</keyword>
<dbReference type="PANTHER" id="PTHR46711">
    <property type="entry name" value="HISTONE-LYSINE N-METHYLTRANSFERASE SETD2"/>
    <property type="match status" value="1"/>
</dbReference>
<evidence type="ECO:0000256" key="10">
    <source>
        <dbReference type="ARBA" id="ARBA00023242"/>
    </source>
</evidence>
<dbReference type="PROSITE" id="PS50020">
    <property type="entry name" value="WW_DOMAIN_2"/>
    <property type="match status" value="1"/>
</dbReference>
<feature type="compositionally biased region" description="Basic and acidic residues" evidence="11">
    <location>
        <begin position="518"/>
        <end position="532"/>
    </location>
</feature>
<evidence type="ECO:0000256" key="11">
    <source>
        <dbReference type="SAM" id="MobiDB-lite"/>
    </source>
</evidence>
<dbReference type="Pfam" id="PF17907">
    <property type="entry name" value="AWS"/>
    <property type="match status" value="1"/>
</dbReference>
<dbReference type="GO" id="GO:0140955">
    <property type="term" value="F:histone H3K36 trimethyltransferase activity"/>
    <property type="evidence" value="ECO:0007669"/>
    <property type="project" value="UniProtKB-EC"/>
</dbReference>
<keyword evidence="6" id="KW-0808">Transferase</keyword>
<dbReference type="SUPFAM" id="SSF82199">
    <property type="entry name" value="SET domain"/>
    <property type="match status" value="1"/>
</dbReference>
<dbReference type="PROSITE" id="PS51215">
    <property type="entry name" value="AWS"/>
    <property type="match status" value="1"/>
</dbReference>
<dbReference type="PROSITE" id="PS50280">
    <property type="entry name" value="SET"/>
    <property type="match status" value="1"/>
</dbReference>
<comment type="subcellular location">
    <subcellularLocation>
        <location evidence="2">Chromosome</location>
    </subcellularLocation>
    <subcellularLocation>
        <location evidence="1">Nucleus</location>
    </subcellularLocation>
</comment>
<sequence length="871" mass="96455">MPGDVLVSSGTHTPDSAASATNTMARTALGQGYDDSPEVWDEAHQTFEPIEDNIYVGNATARATAEEALGCQCSLDSKHNDVSYACGENSDCINRILYIECKRNSCPVANFCQNRRFQKKAYADVKLVKTRLKGFGLAAAADLPRGQFVREYIGEVVSKSQFMKRTQVYEQENIEHHYFMSIRNDEVIDATRRGCIARFVNHSCAPNCEVQKWVVGSRFRMGIFTTKPVPKGTELTFDYKFVRYGADPQRCFCGEPNCKGYIGVMKEPQFGDPGTGEFNLDEEMEFQEVSSRQKAKVHEDDEEYHDPAAPVATAYPGRGLNSPEDVVKFVKVMMEAAGKPNLVLKLLSKLQETDESAYLRKFVRMHGVPLLKSLLTEYTTDDKICVEILRCLARLPIAKRNTIDDHRLTDQLETVRQQNDDATVAELCQELLTRWQSLETVYRIPKVKIARTESSGPSPAPGTSPATDLRSPLGPAGARLTSPKRKHEGWDDHDGDDTAYSYDPTDFRRSGGSGSIGRGEKRRPAPDSDYHRFARPRSALGSPYHRVQLDRIKSESSLLRSGGYDSYRGEAGRPTYGSDRRTMDWGSDTRSPAPERRATSPSNTPSPNDVKRTGLPPNRRISSSTDGGNHGSCQDLPLEWRTATAPDGREYYYHTGTGATQWDRPESDLTAEGVSRAKLDALIKNAAQVASGLSQTTPTSAATTKSKDRSARGTQADRAARKNRPASDHSPTTPGSKLKSDPLAATTTPSASRSTTSSSALPTPRPPNSNSSPKTLEKELAAKEAVAAMVTKFLSKFKDRVERDEFKRMARKIVQILLEKEYRSPSFTFDKVINMTVAKKTKVRAFVEDYVNKVLTRGGLDAATTHTSDTR</sequence>
<keyword evidence="7" id="KW-0949">S-adenosyl-L-methionine</keyword>
<dbReference type="SMART" id="SM00456">
    <property type="entry name" value="WW"/>
    <property type="match status" value="1"/>
</dbReference>
<dbReference type="CDD" id="cd00201">
    <property type="entry name" value="WW"/>
    <property type="match status" value="1"/>
</dbReference>
<evidence type="ECO:0000259" key="13">
    <source>
        <dbReference type="PROSITE" id="PS50280"/>
    </source>
</evidence>
<evidence type="ECO:0000259" key="15">
    <source>
        <dbReference type="PROSITE" id="PS51215"/>
    </source>
</evidence>
<dbReference type="Pfam" id="PF08236">
    <property type="entry name" value="SRI"/>
    <property type="match status" value="1"/>
</dbReference>
<dbReference type="Proteomes" id="UP001150569">
    <property type="component" value="Unassembled WGS sequence"/>
</dbReference>
<dbReference type="InterPro" id="IPR044437">
    <property type="entry name" value="SETD2/Set2_SET"/>
</dbReference>
<dbReference type="PANTHER" id="PTHR46711:SF1">
    <property type="entry name" value="HISTONE-LYSINE N-METHYLTRANSFERASE SETD2"/>
    <property type="match status" value="1"/>
</dbReference>
<organism evidence="16 17">
    <name type="scientific">Tieghemiomyces parasiticus</name>
    <dbReference type="NCBI Taxonomy" id="78921"/>
    <lineage>
        <taxon>Eukaryota</taxon>
        <taxon>Fungi</taxon>
        <taxon>Fungi incertae sedis</taxon>
        <taxon>Zoopagomycota</taxon>
        <taxon>Kickxellomycotina</taxon>
        <taxon>Dimargaritomycetes</taxon>
        <taxon>Dimargaritales</taxon>
        <taxon>Dimargaritaceae</taxon>
        <taxon>Tieghemiomyces</taxon>
    </lineage>
</organism>
<evidence type="ECO:0000313" key="16">
    <source>
        <dbReference type="EMBL" id="KAJ1915033.1"/>
    </source>
</evidence>
<evidence type="ECO:0000256" key="5">
    <source>
        <dbReference type="ARBA" id="ARBA00022603"/>
    </source>
</evidence>
<evidence type="ECO:0000256" key="9">
    <source>
        <dbReference type="ARBA" id="ARBA00023163"/>
    </source>
</evidence>
<evidence type="ECO:0000259" key="14">
    <source>
        <dbReference type="PROSITE" id="PS50868"/>
    </source>
</evidence>
<dbReference type="InterPro" id="IPR042294">
    <property type="entry name" value="SETD2_animal"/>
</dbReference>
<dbReference type="Gene3D" id="2.20.70.10">
    <property type="match status" value="1"/>
</dbReference>
<evidence type="ECO:0000313" key="17">
    <source>
        <dbReference type="Proteomes" id="UP001150569"/>
    </source>
</evidence>
<dbReference type="InterPro" id="IPR013257">
    <property type="entry name" value="SRI"/>
</dbReference>
<dbReference type="SMART" id="SM00570">
    <property type="entry name" value="AWS"/>
    <property type="match status" value="1"/>
</dbReference>
<dbReference type="GO" id="GO:0005694">
    <property type="term" value="C:chromosome"/>
    <property type="evidence" value="ECO:0007669"/>
    <property type="project" value="UniProtKB-SubCell"/>
</dbReference>
<dbReference type="InterPro" id="IPR006560">
    <property type="entry name" value="AWS_dom"/>
</dbReference>
<keyword evidence="4" id="KW-0158">Chromosome</keyword>
<dbReference type="InterPro" id="IPR038190">
    <property type="entry name" value="SRI_sf"/>
</dbReference>
<name>A0A9W7ZRD6_9FUNG</name>
<feature type="compositionally biased region" description="Low complexity" evidence="11">
    <location>
        <begin position="454"/>
        <end position="467"/>
    </location>
</feature>
<evidence type="ECO:0000256" key="7">
    <source>
        <dbReference type="ARBA" id="ARBA00022691"/>
    </source>
</evidence>
<keyword evidence="5" id="KW-0489">Methyltransferase</keyword>
<evidence type="ECO:0000256" key="8">
    <source>
        <dbReference type="ARBA" id="ARBA00023015"/>
    </source>
</evidence>
<feature type="domain" description="WW" evidence="12">
    <location>
        <begin position="634"/>
        <end position="667"/>
    </location>
</feature>
<feature type="region of interest" description="Disordered" evidence="11">
    <location>
        <begin position="452"/>
        <end position="548"/>
    </location>
</feature>
<dbReference type="Pfam" id="PF00397">
    <property type="entry name" value="WW"/>
    <property type="match status" value="1"/>
</dbReference>
<reference evidence="16" key="1">
    <citation type="submission" date="2022-07" db="EMBL/GenBank/DDBJ databases">
        <title>Phylogenomic reconstructions and comparative analyses of Kickxellomycotina fungi.</title>
        <authorList>
            <person name="Reynolds N.K."/>
            <person name="Stajich J.E."/>
            <person name="Barry K."/>
            <person name="Grigoriev I.V."/>
            <person name="Crous P."/>
            <person name="Smith M.E."/>
        </authorList>
    </citation>
    <scope>NUCLEOTIDE SEQUENCE</scope>
    <source>
        <strain evidence="16">RSA 861</strain>
    </source>
</reference>
<dbReference type="OrthoDB" id="422362at2759"/>
<feature type="domain" description="Post-SET" evidence="14">
    <location>
        <begin position="247"/>
        <end position="263"/>
    </location>
</feature>
<feature type="domain" description="SET" evidence="13">
    <location>
        <begin position="123"/>
        <end position="240"/>
    </location>
</feature>
<dbReference type="SMART" id="SM00508">
    <property type="entry name" value="PostSET"/>
    <property type="match status" value="1"/>
</dbReference>
<dbReference type="Gene3D" id="2.170.270.10">
    <property type="entry name" value="SET domain"/>
    <property type="match status" value="1"/>
</dbReference>
<gene>
    <name evidence="16" type="ORF">IWQ60_008583</name>
</gene>
<feature type="region of interest" description="Disordered" evidence="11">
    <location>
        <begin position="560"/>
        <end position="637"/>
    </location>
</feature>
<evidence type="ECO:0000256" key="4">
    <source>
        <dbReference type="ARBA" id="ARBA00022454"/>
    </source>
</evidence>
<dbReference type="InterPro" id="IPR046341">
    <property type="entry name" value="SET_dom_sf"/>
</dbReference>
<feature type="domain" description="AWS" evidence="15">
    <location>
        <begin position="66"/>
        <end position="121"/>
    </location>
</feature>
<feature type="region of interest" description="Disordered" evidence="11">
    <location>
        <begin position="298"/>
        <end position="317"/>
    </location>
</feature>
<evidence type="ECO:0000256" key="1">
    <source>
        <dbReference type="ARBA" id="ARBA00004123"/>
    </source>
</evidence>
<dbReference type="Pfam" id="PF00856">
    <property type="entry name" value="SET"/>
    <property type="match status" value="1"/>
</dbReference>
<proteinExistence type="predicted"/>
<dbReference type="GO" id="GO:0006355">
    <property type="term" value="P:regulation of DNA-templated transcription"/>
    <property type="evidence" value="ECO:0007669"/>
    <property type="project" value="InterPro"/>
</dbReference>
<keyword evidence="17" id="KW-1185">Reference proteome</keyword>
<dbReference type="InterPro" id="IPR001202">
    <property type="entry name" value="WW_dom"/>
</dbReference>
<dbReference type="CDD" id="cd19172">
    <property type="entry name" value="SET_SETD2"/>
    <property type="match status" value="1"/>
</dbReference>
<dbReference type="EMBL" id="JANBPT010000652">
    <property type="protein sequence ID" value="KAJ1915033.1"/>
    <property type="molecule type" value="Genomic_DNA"/>
</dbReference>
<feature type="region of interest" description="Disordered" evidence="11">
    <location>
        <begin position="689"/>
        <end position="775"/>
    </location>
</feature>
<keyword evidence="10" id="KW-0539">Nucleus</keyword>
<evidence type="ECO:0000256" key="3">
    <source>
        <dbReference type="ARBA" id="ARBA00012178"/>
    </source>
</evidence>
<dbReference type="InterPro" id="IPR036020">
    <property type="entry name" value="WW_dom_sf"/>
</dbReference>
<dbReference type="PROSITE" id="PS50868">
    <property type="entry name" value="POST_SET"/>
    <property type="match status" value="1"/>
</dbReference>
<dbReference type="PROSITE" id="PS01159">
    <property type="entry name" value="WW_DOMAIN_1"/>
    <property type="match status" value="1"/>
</dbReference>
<dbReference type="EC" id="2.1.1.359" evidence="3"/>
<dbReference type="InterPro" id="IPR003616">
    <property type="entry name" value="Post-SET_dom"/>
</dbReference>
<feature type="compositionally biased region" description="Low complexity" evidence="11">
    <location>
        <begin position="742"/>
        <end position="774"/>
    </location>
</feature>
<comment type="caution">
    <text evidence="16">The sequence shown here is derived from an EMBL/GenBank/DDBJ whole genome shotgun (WGS) entry which is preliminary data.</text>
</comment>
<protein>
    <recommendedName>
        <fullName evidence="3">[histone H3]-lysine(36) N-trimethyltransferase</fullName>
        <ecNumber evidence="3">2.1.1.359</ecNumber>
    </recommendedName>
</protein>
<dbReference type="GO" id="GO:0005634">
    <property type="term" value="C:nucleus"/>
    <property type="evidence" value="ECO:0007669"/>
    <property type="project" value="UniProtKB-SubCell"/>
</dbReference>
<dbReference type="AlphaFoldDB" id="A0A9W7ZRD6"/>
<evidence type="ECO:0000259" key="12">
    <source>
        <dbReference type="PROSITE" id="PS50020"/>
    </source>
</evidence>
<dbReference type="SUPFAM" id="SSF51045">
    <property type="entry name" value="WW domain"/>
    <property type="match status" value="1"/>
</dbReference>
<accession>A0A9W7ZRD6</accession>
<dbReference type="Gene3D" id="1.10.1740.100">
    <property type="entry name" value="Set2, Rpb1 interacting domain"/>
    <property type="match status" value="1"/>
</dbReference>
<dbReference type="SMART" id="SM00317">
    <property type="entry name" value="SET"/>
    <property type="match status" value="1"/>
</dbReference>
<keyword evidence="8" id="KW-0805">Transcription regulation</keyword>
<evidence type="ECO:0000256" key="2">
    <source>
        <dbReference type="ARBA" id="ARBA00004286"/>
    </source>
</evidence>